<dbReference type="AlphaFoldDB" id="A0A7E4VL26"/>
<reference evidence="2" key="1">
    <citation type="journal article" date="2013" name="Genetics">
        <title>The draft genome and transcriptome of Panagrellus redivivus are shaped by the harsh demands of a free-living lifestyle.</title>
        <authorList>
            <person name="Srinivasan J."/>
            <person name="Dillman A.R."/>
            <person name="Macchietto M.G."/>
            <person name="Heikkinen L."/>
            <person name="Lakso M."/>
            <person name="Fracchia K.M."/>
            <person name="Antoshechkin I."/>
            <person name="Mortazavi A."/>
            <person name="Wong G."/>
            <person name="Sternberg P.W."/>
        </authorList>
    </citation>
    <scope>NUCLEOTIDE SEQUENCE [LARGE SCALE GENOMIC DNA]</scope>
    <source>
        <strain evidence="2">MT8872</strain>
    </source>
</reference>
<feature type="region of interest" description="Disordered" evidence="1">
    <location>
        <begin position="44"/>
        <end position="72"/>
    </location>
</feature>
<evidence type="ECO:0000313" key="3">
    <source>
        <dbReference type="WBParaSite" id="Pan_g22064.t1"/>
    </source>
</evidence>
<keyword evidence="2" id="KW-1185">Reference proteome</keyword>
<evidence type="ECO:0000256" key="1">
    <source>
        <dbReference type="SAM" id="MobiDB-lite"/>
    </source>
</evidence>
<evidence type="ECO:0000313" key="2">
    <source>
        <dbReference type="Proteomes" id="UP000492821"/>
    </source>
</evidence>
<organism evidence="2 3">
    <name type="scientific">Panagrellus redivivus</name>
    <name type="common">Microworm</name>
    <dbReference type="NCBI Taxonomy" id="6233"/>
    <lineage>
        <taxon>Eukaryota</taxon>
        <taxon>Metazoa</taxon>
        <taxon>Ecdysozoa</taxon>
        <taxon>Nematoda</taxon>
        <taxon>Chromadorea</taxon>
        <taxon>Rhabditida</taxon>
        <taxon>Tylenchina</taxon>
        <taxon>Panagrolaimomorpha</taxon>
        <taxon>Panagrolaimoidea</taxon>
        <taxon>Panagrolaimidae</taxon>
        <taxon>Panagrellus</taxon>
    </lineage>
</organism>
<proteinExistence type="predicted"/>
<reference evidence="3" key="2">
    <citation type="submission" date="2020-10" db="UniProtKB">
        <authorList>
            <consortium name="WormBaseParasite"/>
        </authorList>
    </citation>
    <scope>IDENTIFICATION</scope>
</reference>
<protein>
    <submittedName>
        <fullName evidence="3">Uncharacterized protein</fullName>
    </submittedName>
</protein>
<sequence length="86" mass="9225">MSTSSTLSTPKRRQFTDLIYSQSSNSCMMCVCDSVVVFPSVTDNATAPLGNKGPESTREESLRAHARPPFAKSCAGDSRVAALHCQ</sequence>
<dbReference type="Proteomes" id="UP000492821">
    <property type="component" value="Unassembled WGS sequence"/>
</dbReference>
<name>A0A7E4VL26_PANRE</name>
<accession>A0A7E4VL26</accession>
<dbReference type="WBParaSite" id="Pan_g22064.t1">
    <property type="protein sequence ID" value="Pan_g22064.t1"/>
    <property type="gene ID" value="Pan_g22064"/>
</dbReference>